<dbReference type="Pfam" id="PF13181">
    <property type="entry name" value="TPR_8"/>
    <property type="match status" value="1"/>
</dbReference>
<evidence type="ECO:0000313" key="3">
    <source>
        <dbReference type="Proteomes" id="UP000182544"/>
    </source>
</evidence>
<dbReference type="SUPFAM" id="SSF48452">
    <property type="entry name" value="TPR-like"/>
    <property type="match status" value="4"/>
</dbReference>
<dbReference type="InterPro" id="IPR019734">
    <property type="entry name" value="TPR_rpt"/>
</dbReference>
<dbReference type="AlphaFoldDB" id="A0A1K2IMX8"/>
<proteinExistence type="predicted"/>
<dbReference type="PANTHER" id="PTHR10098:SF108">
    <property type="entry name" value="TETRATRICOPEPTIDE REPEAT PROTEIN 28"/>
    <property type="match status" value="1"/>
</dbReference>
<protein>
    <submittedName>
        <fullName evidence="2">CHAT domain-containing protein</fullName>
    </submittedName>
</protein>
<sequence length="1063" mass="121425">MNYSKLVLFLLALLVTFHSFGQTRKQLKIWENHLETGIEFLDNNNNQDALIELNKAYSIAQEIFLNNEEEFGEAVYYLAVTHDSIGNYKKAIPLYVEALNNLKLNGLSNDIDYNDLARLGEIYMLVNEYANSINFFLEALKIIETIDGNYDSKYASILSKLSLSYKKLADYENAIESIISYNTIIEKLYGAESEIYLIGLTSLSEIYIAIGQYDKAAIILDNVLRQLKNIDSKGEAYIKAIITKAYLYNNKFEYEKEIPLYHEVKRISEKGKSAYVSANNNLGVAYQKMGDYENALKIALEVANNTSEEDPNHPVRYQNLAYNYGELGELDKSLENYEIALESCKSKFGTNHPQYAQLMDCIGQLYERKGDLARAKDLFKETLTVFLNNFDENHNQYGFYLNNYTRVLLKLNQNEEAIDLMIKNIKISEANSNTDNIDYYRKQLNLANAYNKIGSYNEATAILVKYSEKTKQILGNTHPEYGNMLKSLGESYLGLGELDKTIPVIDSLNNVIISQLDKVFKFRSENEKKSFLKITNQNFDELQSIMFQLDKPIGRLAEINLDNQLMLKGLLLSNSKNLLNKLSSLDNPEINNDIIRYRSIKNELSGNISLPNQERDSLENLINLKESELVKLYSSHFDDAISFGQSWKKPQSKLNKNEVAIEFSHFQNFKGSKFSDSILYVAYVFKKDWKYPKIVPLFEEKQLKLILSRKSPNQLYVSRGSKAKSRVNTKAIYDLIWKPLEEYIENSNTIYFAPSGLLNQISFAALGKEKEKPICYKYDLFQLSSTSVLANKTIEPSFSNALLIGGIDYDYIISSDDNENLIQQPYFNQQGAINIRSNKNRGESWTKLDGALKEVETLKTILNHNGSQVYKWSGAEASETNFKKLSGKSPNILHIATHGFFYENIKSENQESLITSTENKYRLADDPLLRSGLIFAGANYAWNNTEKAIYGDDGILTAMEISNMDLSNTDIVLLSACETGLGDIDGSEGVYGLQRAFKMAGVDIIVMSLWEVPDIETAEFMELFYKNWIQNKKVKEAFNITQRIMQTKYSNEAEKWAAFVMFE</sequence>
<dbReference type="SMART" id="SM00028">
    <property type="entry name" value="TPR"/>
    <property type="match status" value="8"/>
</dbReference>
<dbReference type="STRING" id="369401.SAMN05428642_1021137"/>
<dbReference type="InterPro" id="IPR024983">
    <property type="entry name" value="CHAT_dom"/>
</dbReference>
<dbReference type="Gene3D" id="1.25.40.10">
    <property type="entry name" value="Tetratricopeptide repeat domain"/>
    <property type="match status" value="3"/>
</dbReference>
<organism evidence="2 3">
    <name type="scientific">Flaviramulus basaltis</name>
    <dbReference type="NCBI Taxonomy" id="369401"/>
    <lineage>
        <taxon>Bacteria</taxon>
        <taxon>Pseudomonadati</taxon>
        <taxon>Bacteroidota</taxon>
        <taxon>Flavobacteriia</taxon>
        <taxon>Flavobacteriales</taxon>
        <taxon>Flavobacteriaceae</taxon>
        <taxon>Flaviramulus</taxon>
    </lineage>
</organism>
<feature type="domain" description="CHAT" evidence="1">
    <location>
        <begin position="730"/>
        <end position="1061"/>
    </location>
</feature>
<evidence type="ECO:0000313" key="2">
    <source>
        <dbReference type="EMBL" id="SFZ93027.1"/>
    </source>
</evidence>
<dbReference type="RefSeq" id="WP_072402508.1">
    <property type="nucleotide sequence ID" value="NZ_FPKV01000002.1"/>
</dbReference>
<keyword evidence="3" id="KW-1185">Reference proteome</keyword>
<dbReference type="Pfam" id="PF12770">
    <property type="entry name" value="CHAT"/>
    <property type="match status" value="1"/>
</dbReference>
<dbReference type="Pfam" id="PF13424">
    <property type="entry name" value="TPR_12"/>
    <property type="match status" value="1"/>
</dbReference>
<dbReference type="InterPro" id="IPR011990">
    <property type="entry name" value="TPR-like_helical_dom_sf"/>
</dbReference>
<dbReference type="PANTHER" id="PTHR10098">
    <property type="entry name" value="RAPSYN-RELATED"/>
    <property type="match status" value="1"/>
</dbReference>
<dbReference type="Pfam" id="PF13374">
    <property type="entry name" value="TPR_10"/>
    <property type="match status" value="1"/>
</dbReference>
<dbReference type="Proteomes" id="UP000182544">
    <property type="component" value="Unassembled WGS sequence"/>
</dbReference>
<reference evidence="2 3" key="1">
    <citation type="submission" date="2016-10" db="EMBL/GenBank/DDBJ databases">
        <authorList>
            <person name="de Groot N.N."/>
        </authorList>
    </citation>
    <scope>NUCLEOTIDE SEQUENCE [LARGE SCALE GENOMIC DNA]</scope>
    <source>
        <strain evidence="2 3">DSM 18180</strain>
    </source>
</reference>
<name>A0A1K2IMX8_9FLAO</name>
<gene>
    <name evidence="2" type="ORF">SAMN05428642_1021137</name>
</gene>
<accession>A0A1K2IMX8</accession>
<evidence type="ECO:0000259" key="1">
    <source>
        <dbReference type="Pfam" id="PF12770"/>
    </source>
</evidence>
<dbReference type="OrthoDB" id="9771112at2"/>
<dbReference type="EMBL" id="FPKV01000002">
    <property type="protein sequence ID" value="SFZ93027.1"/>
    <property type="molecule type" value="Genomic_DNA"/>
</dbReference>